<dbReference type="InterPro" id="IPR011993">
    <property type="entry name" value="PH-like_dom_sf"/>
</dbReference>
<feature type="repeat" description="ANK" evidence="3">
    <location>
        <begin position="113"/>
        <end position="145"/>
    </location>
</feature>
<dbReference type="Gene3D" id="1.25.40.20">
    <property type="entry name" value="Ankyrin repeat-containing domain"/>
    <property type="match status" value="2"/>
</dbReference>
<dbReference type="InterPro" id="IPR001849">
    <property type="entry name" value="PH_domain"/>
</dbReference>
<dbReference type="PANTHER" id="PTHR24171">
    <property type="entry name" value="ANKYRIN REPEAT DOMAIN-CONTAINING PROTEIN 39-RELATED"/>
    <property type="match status" value="1"/>
</dbReference>
<dbReference type="SUPFAM" id="SSF50729">
    <property type="entry name" value="PH domain-like"/>
    <property type="match status" value="1"/>
</dbReference>
<dbReference type="Proteomes" id="UP000694888">
    <property type="component" value="Unplaced"/>
</dbReference>
<evidence type="ECO:0000256" key="2">
    <source>
        <dbReference type="ARBA" id="ARBA00023043"/>
    </source>
</evidence>
<feature type="repeat" description="ANK" evidence="3">
    <location>
        <begin position="208"/>
        <end position="240"/>
    </location>
</feature>
<reference evidence="7" key="1">
    <citation type="submission" date="2025-08" db="UniProtKB">
        <authorList>
            <consortium name="RefSeq"/>
        </authorList>
    </citation>
    <scope>IDENTIFICATION</scope>
</reference>
<dbReference type="SUPFAM" id="SSF48403">
    <property type="entry name" value="Ankyrin repeat"/>
    <property type="match status" value="1"/>
</dbReference>
<dbReference type="PROSITE" id="PS50003">
    <property type="entry name" value="PH_DOMAIN"/>
    <property type="match status" value="1"/>
</dbReference>
<feature type="non-terminal residue" evidence="7">
    <location>
        <position position="425"/>
    </location>
</feature>
<dbReference type="InterPro" id="IPR036770">
    <property type="entry name" value="Ankyrin_rpt-contain_sf"/>
</dbReference>
<dbReference type="PROSITE" id="PS50297">
    <property type="entry name" value="ANK_REP_REGION"/>
    <property type="match status" value="3"/>
</dbReference>
<keyword evidence="1" id="KW-0677">Repeat</keyword>
<dbReference type="PROSITE" id="PS50088">
    <property type="entry name" value="ANK_REPEAT"/>
    <property type="match status" value="3"/>
</dbReference>
<gene>
    <name evidence="7" type="primary">LOC101845727</name>
</gene>
<evidence type="ECO:0000259" key="5">
    <source>
        <dbReference type="PROSITE" id="PS50003"/>
    </source>
</evidence>
<dbReference type="Gene3D" id="2.30.29.30">
    <property type="entry name" value="Pleckstrin-homology domain (PH domain)/Phosphotyrosine-binding domain (PTB)"/>
    <property type="match status" value="1"/>
</dbReference>
<dbReference type="SMART" id="SM00233">
    <property type="entry name" value="PH"/>
    <property type="match status" value="1"/>
</dbReference>
<protein>
    <submittedName>
        <fullName evidence="7">Oxysterol-binding protein-related protein 1</fullName>
    </submittedName>
</protein>
<dbReference type="SMART" id="SM00248">
    <property type="entry name" value="ANK"/>
    <property type="match status" value="3"/>
</dbReference>
<feature type="region of interest" description="Disordered" evidence="4">
    <location>
        <begin position="1"/>
        <end position="32"/>
    </location>
</feature>
<dbReference type="Pfam" id="PF12796">
    <property type="entry name" value="Ank_2"/>
    <property type="match status" value="1"/>
</dbReference>
<feature type="compositionally biased region" description="Polar residues" evidence="4">
    <location>
        <begin position="1"/>
        <end position="16"/>
    </location>
</feature>
<evidence type="ECO:0000256" key="1">
    <source>
        <dbReference type="ARBA" id="ARBA00022737"/>
    </source>
</evidence>
<sequence>MASEEQTSLAHAPQTNGDVSGSGSESDESWEKFASGEEELLYVSRHGKEVRLLRLLMNNEEADEGSKLDLDCKGNQKFNRGWTPLHLAAYFGETSAVRLLLDFGASVNVRNTCMESPLHLAAYTGREEVVALLLQHGALTDVVNSQNQRPWDIARTQHIKDMIDAADNTACLRNVAEFLEAAASGDIQRLTTVFQGGKVSSINVQDRFGNSALHLAAMGGHSAAVVFLLQNGVDTLLRNNSGQTALDLAQSVKMKQVLGVEPVKSLQKQPQRYEGLLLKKSRFVGFKLMWVVLDHGVLSYFQNRGDASTGSRRKGMKYLDEAIVINTKENPIEIRIQYSDGSKHTLHLESLNGTKLALQKWLNALQEHIAFSSFYIHKGQGVPDDTADDLVSLGTMQDSLKNAQAHRGSLEDQVQTLRESITSIS</sequence>
<evidence type="ECO:0000313" key="7">
    <source>
        <dbReference type="RefSeq" id="XP_012944192.1"/>
    </source>
</evidence>
<evidence type="ECO:0000313" key="6">
    <source>
        <dbReference type="Proteomes" id="UP000694888"/>
    </source>
</evidence>
<keyword evidence="6" id="KW-1185">Reference proteome</keyword>
<dbReference type="Pfam" id="PF13857">
    <property type="entry name" value="Ank_5"/>
    <property type="match status" value="1"/>
</dbReference>
<dbReference type="Pfam" id="PF00169">
    <property type="entry name" value="PH"/>
    <property type="match status" value="1"/>
</dbReference>
<evidence type="ECO:0000256" key="3">
    <source>
        <dbReference type="PROSITE-ProRule" id="PRU00023"/>
    </source>
</evidence>
<dbReference type="RefSeq" id="XP_012944192.1">
    <property type="nucleotide sequence ID" value="XM_013088738.1"/>
</dbReference>
<keyword evidence="2 3" id="KW-0040">ANK repeat</keyword>
<dbReference type="GeneID" id="101845727"/>
<evidence type="ECO:0000256" key="4">
    <source>
        <dbReference type="SAM" id="MobiDB-lite"/>
    </source>
</evidence>
<feature type="repeat" description="ANK" evidence="3">
    <location>
        <begin position="80"/>
        <end position="112"/>
    </location>
</feature>
<accession>A0ABM1AAW1</accession>
<proteinExistence type="predicted"/>
<name>A0ABM1AAW1_APLCA</name>
<organism evidence="6 7">
    <name type="scientific">Aplysia californica</name>
    <name type="common">California sea hare</name>
    <dbReference type="NCBI Taxonomy" id="6500"/>
    <lineage>
        <taxon>Eukaryota</taxon>
        <taxon>Metazoa</taxon>
        <taxon>Spiralia</taxon>
        <taxon>Lophotrochozoa</taxon>
        <taxon>Mollusca</taxon>
        <taxon>Gastropoda</taxon>
        <taxon>Heterobranchia</taxon>
        <taxon>Euthyneura</taxon>
        <taxon>Tectipleura</taxon>
        <taxon>Aplysiida</taxon>
        <taxon>Aplysioidea</taxon>
        <taxon>Aplysiidae</taxon>
        <taxon>Aplysia</taxon>
    </lineage>
</organism>
<dbReference type="InterPro" id="IPR002110">
    <property type="entry name" value="Ankyrin_rpt"/>
</dbReference>
<feature type="domain" description="PH" evidence="5">
    <location>
        <begin position="270"/>
        <end position="370"/>
    </location>
</feature>